<evidence type="ECO:0000313" key="2">
    <source>
        <dbReference type="EMBL" id="VDI29190.1"/>
    </source>
</evidence>
<reference evidence="2" key="1">
    <citation type="submission" date="2018-11" db="EMBL/GenBank/DDBJ databases">
        <authorList>
            <person name="Alioto T."/>
            <person name="Alioto T."/>
        </authorList>
    </citation>
    <scope>NUCLEOTIDE SEQUENCE</scope>
</reference>
<proteinExistence type="predicted"/>
<keyword evidence="1" id="KW-0732">Signal</keyword>
<gene>
    <name evidence="2" type="ORF">MGAL_10B069099</name>
</gene>
<evidence type="ECO:0000256" key="1">
    <source>
        <dbReference type="SAM" id="SignalP"/>
    </source>
</evidence>
<keyword evidence="3" id="KW-1185">Reference proteome</keyword>
<organism evidence="2 3">
    <name type="scientific">Mytilus galloprovincialis</name>
    <name type="common">Mediterranean mussel</name>
    <dbReference type="NCBI Taxonomy" id="29158"/>
    <lineage>
        <taxon>Eukaryota</taxon>
        <taxon>Metazoa</taxon>
        <taxon>Spiralia</taxon>
        <taxon>Lophotrochozoa</taxon>
        <taxon>Mollusca</taxon>
        <taxon>Bivalvia</taxon>
        <taxon>Autobranchia</taxon>
        <taxon>Pteriomorphia</taxon>
        <taxon>Mytilida</taxon>
        <taxon>Mytiloidea</taxon>
        <taxon>Mytilidae</taxon>
        <taxon>Mytilinae</taxon>
        <taxon>Mytilus</taxon>
    </lineage>
</organism>
<dbReference type="AlphaFoldDB" id="A0A8B6E7D0"/>
<name>A0A8B6E7D0_MYTGA</name>
<protein>
    <submittedName>
        <fullName evidence="2">Uncharacterized protein</fullName>
    </submittedName>
</protein>
<dbReference type="OrthoDB" id="6194219at2759"/>
<sequence length="127" mass="13233">MEITVILALFVAFIAVKGEANIACTGVYGGYCSDSKTCSSLGGKVEKLSVRCKCGKACCKCTDQCPAGSTCMSEEDKCNGIIDKKGCCGNRVCCTPTTCVTNCAHICYDSCHASNVREGECCGSTCC</sequence>
<dbReference type="Proteomes" id="UP000596742">
    <property type="component" value="Unassembled WGS sequence"/>
</dbReference>
<dbReference type="EMBL" id="UYJE01004564">
    <property type="protein sequence ID" value="VDI29190.1"/>
    <property type="molecule type" value="Genomic_DNA"/>
</dbReference>
<accession>A0A8B6E7D0</accession>
<feature type="chain" id="PRO_5032600002" evidence="1">
    <location>
        <begin position="19"/>
        <end position="127"/>
    </location>
</feature>
<evidence type="ECO:0000313" key="3">
    <source>
        <dbReference type="Proteomes" id="UP000596742"/>
    </source>
</evidence>
<feature type="signal peptide" evidence="1">
    <location>
        <begin position="1"/>
        <end position="18"/>
    </location>
</feature>
<comment type="caution">
    <text evidence="2">The sequence shown here is derived from an EMBL/GenBank/DDBJ whole genome shotgun (WGS) entry which is preliminary data.</text>
</comment>